<comment type="caution">
    <text evidence="5">The sequence shown here is derived from an EMBL/GenBank/DDBJ whole genome shotgun (WGS) entry which is preliminary data.</text>
</comment>
<dbReference type="SUPFAM" id="SSF110738">
    <property type="entry name" value="Glycerate kinase I"/>
    <property type="match status" value="1"/>
</dbReference>
<dbReference type="Gene3D" id="3.90.1510.10">
    <property type="entry name" value="Glycerate kinase, domain 2"/>
    <property type="match status" value="1"/>
</dbReference>
<dbReference type="InterPro" id="IPR018193">
    <property type="entry name" value="Glyc_kinase_flavodox-like_fold"/>
</dbReference>
<keyword evidence="2 4" id="KW-0808">Transferase</keyword>
<evidence type="ECO:0000256" key="4">
    <source>
        <dbReference type="PIRNR" id="PIRNR006078"/>
    </source>
</evidence>
<evidence type="ECO:0000256" key="2">
    <source>
        <dbReference type="ARBA" id="ARBA00022679"/>
    </source>
</evidence>
<dbReference type="Proteomes" id="UP000822142">
    <property type="component" value="Unassembled WGS sequence"/>
</dbReference>
<comment type="similarity">
    <text evidence="1 4">Belongs to the glycerate kinase type-1 family.</text>
</comment>
<dbReference type="PANTHER" id="PTHR21599:SF0">
    <property type="entry name" value="GLYCERATE KINASE"/>
    <property type="match status" value="1"/>
</dbReference>
<protein>
    <submittedName>
        <fullName evidence="5">Glycerate kinase</fullName>
    </submittedName>
</protein>
<evidence type="ECO:0000256" key="3">
    <source>
        <dbReference type="ARBA" id="ARBA00022777"/>
    </source>
</evidence>
<evidence type="ECO:0000313" key="6">
    <source>
        <dbReference type="Proteomes" id="UP000822142"/>
    </source>
</evidence>
<dbReference type="PIRSF" id="PIRSF006078">
    <property type="entry name" value="GlxK"/>
    <property type="match status" value="1"/>
</dbReference>
<dbReference type="NCBIfam" id="TIGR00045">
    <property type="entry name" value="glycerate kinase"/>
    <property type="match status" value="1"/>
</dbReference>
<evidence type="ECO:0000313" key="5">
    <source>
        <dbReference type="EMBL" id="NSJ85096.1"/>
    </source>
</evidence>
<dbReference type="Pfam" id="PF02595">
    <property type="entry name" value="Gly_kinase"/>
    <property type="match status" value="1"/>
</dbReference>
<sequence>MKFVFAPDSFKGTLSSEQQIGILKQKAQEIFPEAETVGVPIADGGEGTMRAIWNTAGGKLKKCRVTGPLGAAVEAEYLILDEDRVFIEMAQASGITLIPYKSGNAGKTTSYGTGELIRNALEAGYRKITVSIGGSATNDGGAGMLAALGVEFYSKDGERFIPVGETLGNIEKIDCSGILSEMRNASFCVMCDVTNPLLGIQGATYVFGPQKGASDRDLEILERGMVHYAEKIEVLCGRKVSEIPGAGAAGGMGAALLAFCNARLQSGIQTVLEMVDFETMIGDADLIITGEGRIDGQSVCGKVLDGIGTCGKKKGIPVLALAGAMGEGAKAVYDCGIDSIMTTQNSPMCLEEALKQAEMLYADAAERLFRILRAGITINKKNIQ</sequence>
<dbReference type="InterPro" id="IPR004381">
    <property type="entry name" value="Glycerate_kinase"/>
</dbReference>
<dbReference type="RefSeq" id="WP_173747723.1">
    <property type="nucleotide sequence ID" value="NZ_JAAITA010000002.1"/>
</dbReference>
<gene>
    <name evidence="5" type="ORF">G5A70_02585</name>
</gene>
<dbReference type="PANTHER" id="PTHR21599">
    <property type="entry name" value="GLYCERATE KINASE"/>
    <property type="match status" value="1"/>
</dbReference>
<name>A0ABX2I3R7_BLAHA</name>
<dbReference type="InterPro" id="IPR018197">
    <property type="entry name" value="Glycerate_kinase_RE-like"/>
</dbReference>
<dbReference type="Gene3D" id="3.40.50.10350">
    <property type="entry name" value="Glycerate kinase, domain 1"/>
    <property type="match status" value="1"/>
</dbReference>
<accession>A0ABX2I3R7</accession>
<keyword evidence="6" id="KW-1185">Reference proteome</keyword>
<organism evidence="5 6">
    <name type="scientific">Blautia hansenii</name>
    <name type="common">Ruminococcus hansenii</name>
    <dbReference type="NCBI Taxonomy" id="1322"/>
    <lineage>
        <taxon>Bacteria</taxon>
        <taxon>Bacillati</taxon>
        <taxon>Bacillota</taxon>
        <taxon>Clostridia</taxon>
        <taxon>Lachnospirales</taxon>
        <taxon>Lachnospiraceae</taxon>
        <taxon>Blautia</taxon>
    </lineage>
</organism>
<dbReference type="GO" id="GO:0016301">
    <property type="term" value="F:kinase activity"/>
    <property type="evidence" value="ECO:0007669"/>
    <property type="project" value="UniProtKB-KW"/>
</dbReference>
<evidence type="ECO:0000256" key="1">
    <source>
        <dbReference type="ARBA" id="ARBA00006284"/>
    </source>
</evidence>
<dbReference type="InterPro" id="IPR036129">
    <property type="entry name" value="Glycerate_kinase_sf"/>
</dbReference>
<reference evidence="5 6" key="1">
    <citation type="journal article" date="2020" name="Cell Host Microbe">
        <title>Functional and Genomic Variation between Human-Derived Isolates of Lachnospiraceae Reveals Inter- and Intra-Species Diversity.</title>
        <authorList>
            <person name="Sorbara M.T."/>
            <person name="Littmann E.R."/>
            <person name="Fontana E."/>
            <person name="Moody T.U."/>
            <person name="Kohout C.E."/>
            <person name="Gjonbalaj M."/>
            <person name="Eaton V."/>
            <person name="Seok R."/>
            <person name="Leiner I.M."/>
            <person name="Pamer E.G."/>
        </authorList>
    </citation>
    <scope>NUCLEOTIDE SEQUENCE [LARGE SCALE GENOMIC DNA]</scope>
    <source>
        <strain evidence="5 6">MSK.15.26</strain>
    </source>
</reference>
<dbReference type="EMBL" id="JAAITA010000002">
    <property type="protein sequence ID" value="NSJ85096.1"/>
    <property type="molecule type" value="Genomic_DNA"/>
</dbReference>
<keyword evidence="3 4" id="KW-0418">Kinase</keyword>
<proteinExistence type="inferred from homology"/>